<proteinExistence type="predicted"/>
<dbReference type="OrthoDB" id="304498at2759"/>
<dbReference type="EMBL" id="CAJJDP010000043">
    <property type="protein sequence ID" value="CAD8163255.1"/>
    <property type="molecule type" value="Genomic_DNA"/>
</dbReference>
<keyword evidence="4" id="KW-1185">Reference proteome</keyword>
<evidence type="ECO:0000256" key="1">
    <source>
        <dbReference type="SAM" id="MobiDB-lite"/>
    </source>
</evidence>
<dbReference type="Proteomes" id="UP000683925">
    <property type="component" value="Unassembled WGS sequence"/>
</dbReference>
<keyword evidence="2" id="KW-1133">Transmembrane helix</keyword>
<gene>
    <name evidence="3" type="ORF">POCTA_138.1.T0430070</name>
</gene>
<feature type="compositionally biased region" description="Polar residues" evidence="1">
    <location>
        <begin position="1"/>
        <end position="11"/>
    </location>
</feature>
<reference evidence="3" key="1">
    <citation type="submission" date="2021-01" db="EMBL/GenBank/DDBJ databases">
        <authorList>
            <consortium name="Genoscope - CEA"/>
            <person name="William W."/>
        </authorList>
    </citation>
    <scope>NUCLEOTIDE SEQUENCE</scope>
</reference>
<comment type="caution">
    <text evidence="3">The sequence shown here is derived from an EMBL/GenBank/DDBJ whole genome shotgun (WGS) entry which is preliminary data.</text>
</comment>
<protein>
    <recommendedName>
        <fullName evidence="5">Transmembrane protein</fullName>
    </recommendedName>
</protein>
<feature type="region of interest" description="Disordered" evidence="1">
    <location>
        <begin position="1"/>
        <end position="66"/>
    </location>
</feature>
<evidence type="ECO:0008006" key="5">
    <source>
        <dbReference type="Google" id="ProtNLM"/>
    </source>
</evidence>
<feature type="compositionally biased region" description="Acidic residues" evidence="1">
    <location>
        <begin position="35"/>
        <end position="48"/>
    </location>
</feature>
<sequence>MQNIELFSNAQDEAILSERNEQEQFQSDSSKEDDNSNDDSIQNEEEQELNPKESQGSTFPEQQIIKDETKKKDIKETCLEKIKAYIGFGHSNLLFNERIGSIFFLPIPSRWPLKIQVTIAQIIIAITSFSLFVGVQQIGQHILYDTVLLWTNDNVSTLLQKQICEVTIDFVQILIKTRENEIQLMNVTINLIESGTLRYNDVLYSVDNQIPNSSKKHISKVGIVDQYTLEVATYSLLKDQQVSENQMRKYLSINNIMYYNYQTLGSTFFWIFDDGFLMQYPGLNVTNVKLFNEYRLQMYNSRRYLTNIPIEHTYDPILGTILQREVLPIADDNNNQIGLIFCERMPFMLYILFNQIAINNQYNYTLFLLSSENDILHYEEREYKVNIEEFQELIKTINTEDSKLQKMNISQFQFASISFSSYFELYYGELQDQCFILSYINYKGIFLGIFQPTFLPKQEIGFQKKTYSKKVDSFNQTLIPIALSIPIIYIILCVFYVVRYIKPLQRITEYADQLLKKSQNFDEKQFEKQFNNSTGDDLIQQLTSLFAKLMDNLNKSKQLKKQEIIDFYNKQTYPKNQKPRDVTPIINQVKKIKLDQIVRDPGVLQFPNLDD</sequence>
<accession>A0A8S1UEJ0</accession>
<dbReference type="AlphaFoldDB" id="A0A8S1UEJ0"/>
<keyword evidence="2" id="KW-0472">Membrane</keyword>
<evidence type="ECO:0000313" key="3">
    <source>
        <dbReference type="EMBL" id="CAD8163255.1"/>
    </source>
</evidence>
<keyword evidence="2" id="KW-0812">Transmembrane</keyword>
<organism evidence="3 4">
    <name type="scientific">Paramecium octaurelia</name>
    <dbReference type="NCBI Taxonomy" id="43137"/>
    <lineage>
        <taxon>Eukaryota</taxon>
        <taxon>Sar</taxon>
        <taxon>Alveolata</taxon>
        <taxon>Ciliophora</taxon>
        <taxon>Intramacronucleata</taxon>
        <taxon>Oligohymenophorea</taxon>
        <taxon>Peniculida</taxon>
        <taxon>Parameciidae</taxon>
        <taxon>Paramecium</taxon>
    </lineage>
</organism>
<evidence type="ECO:0000256" key="2">
    <source>
        <dbReference type="SAM" id="Phobius"/>
    </source>
</evidence>
<feature type="transmembrane region" description="Helical" evidence="2">
    <location>
        <begin position="478"/>
        <end position="498"/>
    </location>
</feature>
<evidence type="ECO:0000313" key="4">
    <source>
        <dbReference type="Proteomes" id="UP000683925"/>
    </source>
</evidence>
<name>A0A8S1UEJ0_PAROT</name>
<dbReference type="OMA" id="PIPSRWP"/>